<dbReference type="EMBL" id="CP029185">
    <property type="protein sequence ID" value="AWH89470.1"/>
    <property type="molecule type" value="Genomic_DNA"/>
</dbReference>
<protein>
    <recommendedName>
        <fullName evidence="4">DUF1795 domain-containing protein</fullName>
    </recommendedName>
</protein>
<dbReference type="AlphaFoldDB" id="A0A2Y9U114"/>
<keyword evidence="3" id="KW-1185">Reference proteome</keyword>
<reference evidence="2 3" key="1">
    <citation type="journal article" date="2019" name="Int. J. Syst. Evol. Microbiol.">
        <title>Limnobaculum parvum gen. nov., sp. nov., isolated from a freshwater lake.</title>
        <authorList>
            <person name="Baek C."/>
            <person name="Shin S.K."/>
            <person name="Yi H."/>
        </authorList>
    </citation>
    <scope>NUCLEOTIDE SEQUENCE [LARGE SCALE GENOMIC DNA]</scope>
    <source>
        <strain evidence="2 3">HYN0051</strain>
    </source>
</reference>
<evidence type="ECO:0000313" key="3">
    <source>
        <dbReference type="Proteomes" id="UP000244908"/>
    </source>
</evidence>
<name>A0A2Y9U114_9GAMM</name>
<evidence type="ECO:0000313" key="2">
    <source>
        <dbReference type="EMBL" id="AWH89470.1"/>
    </source>
</evidence>
<keyword evidence="1" id="KW-0732">Signal</keyword>
<dbReference type="RefSeq" id="WP_108901514.1">
    <property type="nucleotide sequence ID" value="NZ_CP029185.2"/>
</dbReference>
<evidence type="ECO:0000256" key="1">
    <source>
        <dbReference type="SAM" id="SignalP"/>
    </source>
</evidence>
<proteinExistence type="predicted"/>
<organism evidence="2 3">
    <name type="scientific">Limnobaculum parvum</name>
    <dbReference type="NCBI Taxonomy" id="2172103"/>
    <lineage>
        <taxon>Bacteria</taxon>
        <taxon>Pseudomonadati</taxon>
        <taxon>Pseudomonadota</taxon>
        <taxon>Gammaproteobacteria</taxon>
        <taxon>Enterobacterales</taxon>
        <taxon>Budviciaceae</taxon>
        <taxon>Limnobaculum</taxon>
    </lineage>
</organism>
<accession>A0A2Y9U114</accession>
<dbReference type="Gene3D" id="3.40.1000.10">
    <property type="entry name" value="Mog1/PsbP, alpha/beta/alpha sandwich"/>
    <property type="match status" value="1"/>
</dbReference>
<gene>
    <name evidence="2" type="ORF">HYN51_13475</name>
</gene>
<dbReference type="OrthoDB" id="8911446at2"/>
<dbReference type="Proteomes" id="UP000244908">
    <property type="component" value="Chromosome"/>
</dbReference>
<dbReference type="KEGG" id="lpv:HYN51_13475"/>
<feature type="chain" id="PRO_5016052339" description="DUF1795 domain-containing protein" evidence="1">
    <location>
        <begin position="20"/>
        <end position="170"/>
    </location>
</feature>
<evidence type="ECO:0008006" key="4">
    <source>
        <dbReference type="Google" id="ProtNLM"/>
    </source>
</evidence>
<feature type="signal peptide" evidence="1">
    <location>
        <begin position="1"/>
        <end position="19"/>
    </location>
</feature>
<sequence length="170" mass="19239">MKIIKALLLSISLSFTAHASIEMTAVEPIKGQITIDVPKGFTLMADDMLKRKYPSENRPKIVYTNQSGTVNVAINHTKMPLTDNKLDELKDFMLESMKNYQPQVKEVMVDNKKAYILDFISHATDTDIHNLMLITPYNGTVLFVTFNTTKDEEANYLEAGKSSLMSIKFK</sequence>